<feature type="domain" description="Peptidase S9 prolyl oligopeptidase catalytic" evidence="3">
    <location>
        <begin position="78"/>
        <end position="250"/>
    </location>
</feature>
<keyword evidence="5" id="KW-1185">Reference proteome</keyword>
<dbReference type="RefSeq" id="WP_046138431.1">
    <property type="nucleotide sequence ID" value="NZ_LANJ01000011.1"/>
</dbReference>
<dbReference type="AlphaFoldDB" id="A0A0F5QEF4"/>
<keyword evidence="1" id="KW-0378">Hydrolase</keyword>
<comment type="caution">
    <text evidence="4">The sequence shown here is derived from an EMBL/GenBank/DDBJ whole genome shotgun (WGS) entry which is preliminary data.</text>
</comment>
<dbReference type="GO" id="GO:0004252">
    <property type="term" value="F:serine-type endopeptidase activity"/>
    <property type="evidence" value="ECO:0007669"/>
    <property type="project" value="InterPro"/>
</dbReference>
<evidence type="ECO:0000256" key="1">
    <source>
        <dbReference type="ARBA" id="ARBA00022801"/>
    </source>
</evidence>
<dbReference type="InterPro" id="IPR053145">
    <property type="entry name" value="AB_hydrolase_Est10"/>
</dbReference>
<proteinExistence type="predicted"/>
<organism evidence="4 5">
    <name type="scientific">Devosia epidermidihirudinis</name>
    <dbReference type="NCBI Taxonomy" id="1293439"/>
    <lineage>
        <taxon>Bacteria</taxon>
        <taxon>Pseudomonadati</taxon>
        <taxon>Pseudomonadota</taxon>
        <taxon>Alphaproteobacteria</taxon>
        <taxon>Hyphomicrobiales</taxon>
        <taxon>Devosiaceae</taxon>
        <taxon>Devosia</taxon>
    </lineage>
</organism>
<evidence type="ECO:0000259" key="3">
    <source>
        <dbReference type="Pfam" id="PF00326"/>
    </source>
</evidence>
<evidence type="ECO:0000313" key="4">
    <source>
        <dbReference type="EMBL" id="KKC39340.1"/>
    </source>
</evidence>
<dbReference type="Pfam" id="PF00326">
    <property type="entry name" value="Peptidase_S9"/>
    <property type="match status" value="1"/>
</dbReference>
<feature type="signal peptide" evidence="2">
    <location>
        <begin position="1"/>
        <end position="21"/>
    </location>
</feature>
<dbReference type="OrthoDB" id="9809549at2"/>
<dbReference type="PANTHER" id="PTHR43265">
    <property type="entry name" value="ESTERASE ESTD"/>
    <property type="match status" value="1"/>
</dbReference>
<dbReference type="PATRIC" id="fig|1293439.3.peg.304"/>
<dbReference type="InterPro" id="IPR001375">
    <property type="entry name" value="Peptidase_S9_cat"/>
</dbReference>
<dbReference type="SUPFAM" id="SSF53474">
    <property type="entry name" value="alpha/beta-Hydrolases"/>
    <property type="match status" value="1"/>
</dbReference>
<sequence>MIKHFSLALASAVLLTSAAFADATETTVTYTVDGAKVVGTLSVPEGAPAPVVLLLHGFGGSRDELEIPSVGKGIFAYTAEKLADAGYASLRIDFRGGGDSDGKFEDTTYSAQIADGLGAIDFLKADANVDGSKIAVIGWSQGGLVASAVSGRSGVPVATALWAAVGEPEVTFSNLLGADKIAAGRTTGDTPLELPLPWGFSLYLKQAYFDEIATTKPLEEIAAFKGPLFVAEGTNDEVIALGTGEKFIAAHEGPEELFIRPMDHSFNVFTDTATLDELVASTIAFFKPYLAE</sequence>
<reference evidence="4 5" key="1">
    <citation type="submission" date="2015-03" db="EMBL/GenBank/DDBJ databases">
        <authorList>
            <person name="Lepp D."/>
            <person name="Hassan Y.I."/>
            <person name="Li X.-Z."/>
            <person name="Zhou T."/>
        </authorList>
    </citation>
    <scope>NUCLEOTIDE SEQUENCE [LARGE SCALE GENOMIC DNA]</scope>
    <source>
        <strain evidence="4 5">E84</strain>
    </source>
</reference>
<dbReference type="GO" id="GO:0006508">
    <property type="term" value="P:proteolysis"/>
    <property type="evidence" value="ECO:0007669"/>
    <property type="project" value="InterPro"/>
</dbReference>
<dbReference type="PANTHER" id="PTHR43265:SF1">
    <property type="entry name" value="ESTERASE ESTD"/>
    <property type="match status" value="1"/>
</dbReference>
<dbReference type="InterPro" id="IPR029058">
    <property type="entry name" value="AB_hydrolase_fold"/>
</dbReference>
<evidence type="ECO:0000256" key="2">
    <source>
        <dbReference type="SAM" id="SignalP"/>
    </source>
</evidence>
<dbReference type="PROSITE" id="PS00708">
    <property type="entry name" value="PRO_ENDOPEP_SER"/>
    <property type="match status" value="1"/>
</dbReference>
<dbReference type="EMBL" id="LANJ01000011">
    <property type="protein sequence ID" value="KKC39340.1"/>
    <property type="molecule type" value="Genomic_DNA"/>
</dbReference>
<dbReference type="GO" id="GO:0052689">
    <property type="term" value="F:carboxylic ester hydrolase activity"/>
    <property type="evidence" value="ECO:0007669"/>
    <property type="project" value="TreeGrafter"/>
</dbReference>
<feature type="chain" id="PRO_5002494486" description="Peptidase S9 prolyl oligopeptidase catalytic domain-containing protein" evidence="2">
    <location>
        <begin position="22"/>
        <end position="292"/>
    </location>
</feature>
<gene>
    <name evidence="4" type="ORF">WH87_03740</name>
</gene>
<dbReference type="Gene3D" id="3.40.50.1820">
    <property type="entry name" value="alpha/beta hydrolase"/>
    <property type="match status" value="1"/>
</dbReference>
<protein>
    <recommendedName>
        <fullName evidence="3">Peptidase S9 prolyl oligopeptidase catalytic domain-containing protein</fullName>
    </recommendedName>
</protein>
<evidence type="ECO:0000313" key="5">
    <source>
        <dbReference type="Proteomes" id="UP000033411"/>
    </source>
</evidence>
<dbReference type="STRING" id="1293439.WH87_03740"/>
<dbReference type="Proteomes" id="UP000033411">
    <property type="component" value="Unassembled WGS sequence"/>
</dbReference>
<dbReference type="InterPro" id="IPR002471">
    <property type="entry name" value="Pept_S9_AS"/>
</dbReference>
<accession>A0A0F5QEF4</accession>
<keyword evidence="2" id="KW-0732">Signal</keyword>
<name>A0A0F5QEF4_9HYPH</name>